<evidence type="ECO:0000313" key="3">
    <source>
        <dbReference type="Proteomes" id="UP000727907"/>
    </source>
</evidence>
<accession>A0ABS6IG15</accession>
<gene>
    <name evidence="2" type="ORF">KQ910_05770</name>
</gene>
<dbReference type="RefSeq" id="WP_216957514.1">
    <property type="nucleotide sequence ID" value="NZ_JAHOPB010000001.1"/>
</dbReference>
<proteinExistence type="predicted"/>
<protein>
    <submittedName>
        <fullName evidence="2">Uncharacterized protein</fullName>
    </submittedName>
</protein>
<dbReference type="EMBL" id="JAHOPB010000001">
    <property type="protein sequence ID" value="MBU8873261.1"/>
    <property type="molecule type" value="Genomic_DNA"/>
</dbReference>
<organism evidence="2 3">
    <name type="scientific">Reyranella humidisoli</name>
    <dbReference type="NCBI Taxonomy" id="2849149"/>
    <lineage>
        <taxon>Bacteria</taxon>
        <taxon>Pseudomonadati</taxon>
        <taxon>Pseudomonadota</taxon>
        <taxon>Alphaproteobacteria</taxon>
        <taxon>Hyphomicrobiales</taxon>
        <taxon>Reyranellaceae</taxon>
        <taxon>Reyranella</taxon>
    </lineage>
</organism>
<reference evidence="2 3" key="1">
    <citation type="submission" date="2021-06" db="EMBL/GenBank/DDBJ databases">
        <authorList>
            <person name="Lee D.H."/>
        </authorList>
    </citation>
    <scope>NUCLEOTIDE SEQUENCE [LARGE SCALE GENOMIC DNA]</scope>
    <source>
        <strain evidence="2 3">MMS21-HV4-11</strain>
    </source>
</reference>
<dbReference type="Proteomes" id="UP000727907">
    <property type="component" value="Unassembled WGS sequence"/>
</dbReference>
<sequence>MDADTDLFVQAFWVKCRDVIRPELDDAVDALRAAGHEANISTQEFSPGEKTSSESSPSLLLTIHRGASSDSRELRYRGDVPSRELEVTATGCKTARSDLSLVTQASVKNDIALCLGSLIK</sequence>
<evidence type="ECO:0000256" key="1">
    <source>
        <dbReference type="SAM" id="MobiDB-lite"/>
    </source>
</evidence>
<feature type="region of interest" description="Disordered" evidence="1">
    <location>
        <begin position="39"/>
        <end position="58"/>
    </location>
</feature>
<feature type="compositionally biased region" description="Low complexity" evidence="1">
    <location>
        <begin position="46"/>
        <end position="58"/>
    </location>
</feature>
<evidence type="ECO:0000313" key="2">
    <source>
        <dbReference type="EMBL" id="MBU8873261.1"/>
    </source>
</evidence>
<name>A0ABS6IG15_9HYPH</name>
<keyword evidence="3" id="KW-1185">Reference proteome</keyword>
<comment type="caution">
    <text evidence="2">The sequence shown here is derived from an EMBL/GenBank/DDBJ whole genome shotgun (WGS) entry which is preliminary data.</text>
</comment>